<dbReference type="InterPro" id="IPR039315">
    <property type="entry name" value="CheW"/>
</dbReference>
<evidence type="ECO:0000313" key="2">
    <source>
        <dbReference type="EMBL" id="MRV73581.1"/>
    </source>
</evidence>
<sequence>MSKLLDVGRLLPYMHDVGHCKRSLHELNLMWRMIEASAKMNCAAEARSILPTIAATRQGFGELEGELVASLAHEKMSNAMAELNTKAHYVIEIVVRNLYERTADVGFLATDAGICEFVAGLSGNPGAMRSRLRAYSRKYTVYDEIMLLDTEGNVLVQIDESAPVEGSRDPLIAQTLATDGYVETFRASDLRPDKRSALIYSRRIHHPRTGAVVGLLCLCFSFEEEMARIFGTHRDRLQRSNMLLLDGAGQVIASADPVWIPVGAQVPTNPGGSPEAMMYAGREYLVRTFASPGYQGYPGPQGWQGQVMIPLDVAFHGASTAVLAGLDQTWADGLLSHARDFCPPLFEIMNAANMIRRVVWNGQVMSAGQEGDFLRLQAILEQISETGARSNALFLESIRDLFETVLSSGLRNSEFVSHLLVDLADRNLYERVADCRWWALSPALRALTAGADPDKAARMERILAHINSLYTVYSTIVVYDAQGRILASSRGHAADTIDDAALARVMALRSDQEYHVSPFEASPLYGGRPTYIYHAAIRDPDDDAKIVGGIGIVFDAAVELLAMLQGVLGDSDAGGMQAYFVDRDGKVLCSTDASRPVGSVLALDPAMLALEGGDSRSGFMAHDGQYAIAGATASHGYREFTGAGVVAVVIETLGALRNGVPRLRQSAALPGGMSMTASGAEFATFYVDTGQFAIAATDVQEAQCASKIRPVTMGSGAACVGVIALDAAEDLCWVYDLGVLLHGRPTPVTQRSQVIVARNEGKTVGLLVDDLDVVAKFDDAQITPVPLFHADQAALVKQVVNPGSGGGLIQIIDAAQVFASV</sequence>
<dbReference type="InterPro" id="IPR002545">
    <property type="entry name" value="CheW-lke_dom"/>
</dbReference>
<dbReference type="SMART" id="SM00260">
    <property type="entry name" value="CheW"/>
    <property type="match status" value="1"/>
</dbReference>
<dbReference type="Proteomes" id="UP000446768">
    <property type="component" value="Unassembled WGS sequence"/>
</dbReference>
<reference evidence="2 3" key="1">
    <citation type="submission" date="2019-11" db="EMBL/GenBank/DDBJ databases">
        <title>Novel species isolated from a subtropical stream in China.</title>
        <authorList>
            <person name="Lu H."/>
        </authorList>
    </citation>
    <scope>NUCLEOTIDE SEQUENCE [LARGE SCALE GENOMIC DNA]</scope>
    <source>
        <strain evidence="2 3">FT92W</strain>
    </source>
</reference>
<evidence type="ECO:0000259" key="1">
    <source>
        <dbReference type="PROSITE" id="PS50851"/>
    </source>
</evidence>
<keyword evidence="3" id="KW-1185">Reference proteome</keyword>
<dbReference type="PROSITE" id="PS50851">
    <property type="entry name" value="CHEW"/>
    <property type="match status" value="1"/>
</dbReference>
<dbReference type="GO" id="GO:0007165">
    <property type="term" value="P:signal transduction"/>
    <property type="evidence" value="ECO:0007669"/>
    <property type="project" value="InterPro"/>
</dbReference>
<dbReference type="EMBL" id="WKJJ01000011">
    <property type="protein sequence ID" value="MRV73581.1"/>
    <property type="molecule type" value="Genomic_DNA"/>
</dbReference>
<dbReference type="Gene3D" id="2.30.30.40">
    <property type="entry name" value="SH3 Domains"/>
    <property type="match status" value="1"/>
</dbReference>
<dbReference type="AlphaFoldDB" id="A0A7X2IP95"/>
<comment type="caution">
    <text evidence="2">The sequence shown here is derived from an EMBL/GenBank/DDBJ whole genome shotgun (WGS) entry which is preliminary data.</text>
</comment>
<accession>A0A7X2IP95</accession>
<dbReference type="InterPro" id="IPR036061">
    <property type="entry name" value="CheW-like_dom_sf"/>
</dbReference>
<dbReference type="Gene3D" id="3.30.450.20">
    <property type="entry name" value="PAS domain"/>
    <property type="match status" value="1"/>
</dbReference>
<dbReference type="Gene3D" id="2.40.50.180">
    <property type="entry name" value="CheA-289, Domain 4"/>
    <property type="match status" value="1"/>
</dbReference>
<dbReference type="SUPFAM" id="SSF50341">
    <property type="entry name" value="CheW-like"/>
    <property type="match status" value="1"/>
</dbReference>
<dbReference type="PANTHER" id="PTHR22617">
    <property type="entry name" value="CHEMOTAXIS SENSOR HISTIDINE KINASE-RELATED"/>
    <property type="match status" value="1"/>
</dbReference>
<dbReference type="GO" id="GO:0006935">
    <property type="term" value="P:chemotaxis"/>
    <property type="evidence" value="ECO:0007669"/>
    <property type="project" value="InterPro"/>
</dbReference>
<proteinExistence type="predicted"/>
<evidence type="ECO:0000313" key="3">
    <source>
        <dbReference type="Proteomes" id="UP000446768"/>
    </source>
</evidence>
<gene>
    <name evidence="2" type="ORF">GJ700_17860</name>
</gene>
<organism evidence="2 3">
    <name type="scientific">Pseudoduganella rivuli</name>
    <dbReference type="NCBI Taxonomy" id="2666085"/>
    <lineage>
        <taxon>Bacteria</taxon>
        <taxon>Pseudomonadati</taxon>
        <taxon>Pseudomonadota</taxon>
        <taxon>Betaproteobacteria</taxon>
        <taxon>Burkholderiales</taxon>
        <taxon>Oxalobacteraceae</taxon>
        <taxon>Telluria group</taxon>
        <taxon>Pseudoduganella</taxon>
    </lineage>
</organism>
<protein>
    <submittedName>
        <fullName evidence="2">Chemotaxis protein CheW</fullName>
    </submittedName>
</protein>
<feature type="domain" description="CheW-like" evidence="1">
    <location>
        <begin position="679"/>
        <end position="821"/>
    </location>
</feature>
<dbReference type="Pfam" id="PF01584">
    <property type="entry name" value="CheW"/>
    <property type="match status" value="1"/>
</dbReference>
<dbReference type="GO" id="GO:0005829">
    <property type="term" value="C:cytosol"/>
    <property type="evidence" value="ECO:0007669"/>
    <property type="project" value="TreeGrafter"/>
</dbReference>
<dbReference type="PANTHER" id="PTHR22617:SF23">
    <property type="entry name" value="CHEMOTAXIS PROTEIN CHEW"/>
    <property type="match status" value="1"/>
</dbReference>
<name>A0A7X2IP95_9BURK</name>
<dbReference type="RefSeq" id="WP_154376317.1">
    <property type="nucleotide sequence ID" value="NZ_WKJJ01000011.1"/>
</dbReference>